<dbReference type="CDD" id="cd02947">
    <property type="entry name" value="TRX_family"/>
    <property type="match status" value="1"/>
</dbReference>
<proteinExistence type="predicted"/>
<sequence>MRQRTNATTTDCRDAIPTAGVGDVTSGGWDGGVRGAGRGGSLGPVQPPRLTGLLVLVAVLAAAGAFGWWRRRRDGRLRVVSPAGDVAHRAALAALGVRTGEVTLVQFSAPVCAPCRAARRVLEDVAGRFDGVALLEVGVEEHLDRARELDVWRTPTVLLVDGTGRIVRRAAGVPDRADLLAALAPLAAGARA</sequence>
<feature type="transmembrane region" description="Helical" evidence="2">
    <location>
        <begin position="50"/>
        <end position="69"/>
    </location>
</feature>
<dbReference type="Gene3D" id="3.40.30.10">
    <property type="entry name" value="Glutaredoxin"/>
    <property type="match status" value="1"/>
</dbReference>
<dbReference type="InterPro" id="IPR013766">
    <property type="entry name" value="Thioredoxin_domain"/>
</dbReference>
<organism evidence="4 5">
    <name type="scientific">Micromonospora chaiyaphumensis</name>
    <dbReference type="NCBI Taxonomy" id="307119"/>
    <lineage>
        <taxon>Bacteria</taxon>
        <taxon>Bacillati</taxon>
        <taxon>Actinomycetota</taxon>
        <taxon>Actinomycetes</taxon>
        <taxon>Micromonosporales</taxon>
        <taxon>Micromonosporaceae</taxon>
        <taxon>Micromonospora</taxon>
    </lineage>
</organism>
<protein>
    <submittedName>
        <fullName evidence="4">Thiol-disulfide isomerase or thioredoxin</fullName>
    </submittedName>
</protein>
<feature type="domain" description="Thioredoxin" evidence="3">
    <location>
        <begin position="81"/>
        <end position="188"/>
    </location>
</feature>
<dbReference type="SUPFAM" id="SSF52833">
    <property type="entry name" value="Thioredoxin-like"/>
    <property type="match status" value="1"/>
</dbReference>
<gene>
    <name evidence="4" type="ORF">GA0070214_101376</name>
</gene>
<keyword evidence="2" id="KW-1133">Transmembrane helix</keyword>
<evidence type="ECO:0000259" key="3">
    <source>
        <dbReference type="PROSITE" id="PS51352"/>
    </source>
</evidence>
<dbReference type="AlphaFoldDB" id="A0A1C4U5R9"/>
<keyword evidence="2" id="KW-0812">Transmembrane</keyword>
<dbReference type="EMBL" id="FMCS01000001">
    <property type="protein sequence ID" value="SCE67050.1"/>
    <property type="molecule type" value="Genomic_DNA"/>
</dbReference>
<keyword evidence="2" id="KW-0472">Membrane</keyword>
<dbReference type="PROSITE" id="PS51352">
    <property type="entry name" value="THIOREDOXIN_2"/>
    <property type="match status" value="1"/>
</dbReference>
<reference evidence="5" key="1">
    <citation type="submission" date="2016-06" db="EMBL/GenBank/DDBJ databases">
        <authorList>
            <person name="Varghese N."/>
            <person name="Submissions Spin"/>
        </authorList>
    </citation>
    <scope>NUCLEOTIDE SEQUENCE [LARGE SCALE GENOMIC DNA]</scope>
    <source>
        <strain evidence="5">DSM 45246</strain>
    </source>
</reference>
<keyword evidence="4" id="KW-0413">Isomerase</keyword>
<name>A0A1C4U5R9_9ACTN</name>
<evidence type="ECO:0000313" key="4">
    <source>
        <dbReference type="EMBL" id="SCE67050.1"/>
    </source>
</evidence>
<feature type="region of interest" description="Disordered" evidence="1">
    <location>
        <begin position="1"/>
        <end position="30"/>
    </location>
</feature>
<dbReference type="Pfam" id="PF00085">
    <property type="entry name" value="Thioredoxin"/>
    <property type="match status" value="1"/>
</dbReference>
<feature type="compositionally biased region" description="Polar residues" evidence="1">
    <location>
        <begin position="1"/>
        <end position="10"/>
    </location>
</feature>
<keyword evidence="5" id="KW-1185">Reference proteome</keyword>
<dbReference type="InterPro" id="IPR036249">
    <property type="entry name" value="Thioredoxin-like_sf"/>
</dbReference>
<evidence type="ECO:0000313" key="5">
    <source>
        <dbReference type="Proteomes" id="UP000199629"/>
    </source>
</evidence>
<evidence type="ECO:0000256" key="2">
    <source>
        <dbReference type="SAM" id="Phobius"/>
    </source>
</evidence>
<dbReference type="GO" id="GO:0016853">
    <property type="term" value="F:isomerase activity"/>
    <property type="evidence" value="ECO:0007669"/>
    <property type="project" value="UniProtKB-KW"/>
</dbReference>
<accession>A0A1C4U5R9</accession>
<evidence type="ECO:0000256" key="1">
    <source>
        <dbReference type="SAM" id="MobiDB-lite"/>
    </source>
</evidence>
<dbReference type="Proteomes" id="UP000199629">
    <property type="component" value="Unassembled WGS sequence"/>
</dbReference>